<gene>
    <name evidence="2" type="ORF">H3Z74_12800</name>
</gene>
<keyword evidence="1" id="KW-1133">Transmembrane helix</keyword>
<dbReference type="EMBL" id="CP061038">
    <property type="protein sequence ID" value="QNQ07698.1"/>
    <property type="molecule type" value="Genomic_DNA"/>
</dbReference>
<keyword evidence="1" id="KW-0472">Membrane</keyword>
<protein>
    <submittedName>
        <fullName evidence="2">DUF2474 family protein</fullName>
    </submittedName>
</protein>
<dbReference type="RefSeq" id="WP_187760046.1">
    <property type="nucleotide sequence ID" value="NZ_CP061038.1"/>
</dbReference>
<dbReference type="KEGG" id="spap:H3Z74_12800"/>
<dbReference type="InterPro" id="IPR018895">
    <property type="entry name" value="DUF2474"/>
</dbReference>
<proteinExistence type="predicted"/>
<feature type="transmembrane region" description="Helical" evidence="1">
    <location>
        <begin position="12"/>
        <end position="37"/>
    </location>
</feature>
<evidence type="ECO:0000313" key="2">
    <source>
        <dbReference type="EMBL" id="QNQ07698.1"/>
    </source>
</evidence>
<sequence>MDSDAGPLWQRLAWMAAIWTGSVAALAVVAMAIRWWLKG</sequence>
<evidence type="ECO:0000313" key="3">
    <source>
        <dbReference type="Proteomes" id="UP000516148"/>
    </source>
</evidence>
<accession>A0A7H0LDE5</accession>
<dbReference type="AlphaFoldDB" id="A0A7H0LDE5"/>
<organism evidence="2 3">
    <name type="scientific">Sphingomonas alpina</name>
    <dbReference type="NCBI Taxonomy" id="653931"/>
    <lineage>
        <taxon>Bacteria</taxon>
        <taxon>Pseudomonadati</taxon>
        <taxon>Pseudomonadota</taxon>
        <taxon>Alphaproteobacteria</taxon>
        <taxon>Sphingomonadales</taxon>
        <taxon>Sphingomonadaceae</taxon>
        <taxon>Sphingomonas</taxon>
    </lineage>
</organism>
<name>A0A7H0LDE5_9SPHN</name>
<keyword evidence="3" id="KW-1185">Reference proteome</keyword>
<dbReference type="Pfam" id="PF10617">
    <property type="entry name" value="DUF2474"/>
    <property type="match status" value="1"/>
</dbReference>
<evidence type="ECO:0000256" key="1">
    <source>
        <dbReference type="SAM" id="Phobius"/>
    </source>
</evidence>
<dbReference type="Proteomes" id="UP000516148">
    <property type="component" value="Chromosome"/>
</dbReference>
<reference evidence="2 3" key="1">
    <citation type="submission" date="2020-09" db="EMBL/GenBank/DDBJ databases">
        <title>Sphingomonas sp., a new species isolated from pork steak.</title>
        <authorList>
            <person name="Heidler von Heilborn D."/>
        </authorList>
    </citation>
    <scope>NUCLEOTIDE SEQUENCE [LARGE SCALE GENOMIC DNA]</scope>
    <source>
        <strain evidence="3">S8-3T</strain>
    </source>
</reference>
<keyword evidence="1" id="KW-0812">Transmembrane</keyword>